<evidence type="ECO:0000313" key="3">
    <source>
        <dbReference type="Proteomes" id="UP000799776"/>
    </source>
</evidence>
<feature type="region of interest" description="Disordered" evidence="1">
    <location>
        <begin position="95"/>
        <end position="164"/>
    </location>
</feature>
<dbReference type="Proteomes" id="UP000799776">
    <property type="component" value="Unassembled WGS sequence"/>
</dbReference>
<sequence length="164" mass="17983">MGPAVRSPTSEIGHARHQKKPANVAESSMGGRTAPSVLAMAADPGISRAGAAQRADARVIYTLRSQSGESDRRRSAFVVRVQRNTSERELGGVRQCGYFNGRNGVQDGCRRQTKQSAWRDAESRWRKSGSQEPKSNTDKTSKLKQSLSPPPPPPPHINPVDRRR</sequence>
<proteinExistence type="predicted"/>
<accession>A0A9P4HPF4</accession>
<feature type="compositionally biased region" description="Pro residues" evidence="1">
    <location>
        <begin position="148"/>
        <end position="157"/>
    </location>
</feature>
<name>A0A9P4HPF4_9PEZI</name>
<protein>
    <submittedName>
        <fullName evidence="2">Uncharacterized protein</fullName>
    </submittedName>
</protein>
<organism evidence="2 3">
    <name type="scientific">Saccharata proteae CBS 121410</name>
    <dbReference type="NCBI Taxonomy" id="1314787"/>
    <lineage>
        <taxon>Eukaryota</taxon>
        <taxon>Fungi</taxon>
        <taxon>Dikarya</taxon>
        <taxon>Ascomycota</taxon>
        <taxon>Pezizomycotina</taxon>
        <taxon>Dothideomycetes</taxon>
        <taxon>Dothideomycetes incertae sedis</taxon>
        <taxon>Botryosphaeriales</taxon>
        <taxon>Saccharataceae</taxon>
        <taxon>Saccharata</taxon>
    </lineage>
</organism>
<gene>
    <name evidence="2" type="ORF">K490DRAFT_59690</name>
</gene>
<reference evidence="2" key="1">
    <citation type="journal article" date="2020" name="Stud. Mycol.">
        <title>101 Dothideomycetes genomes: a test case for predicting lifestyles and emergence of pathogens.</title>
        <authorList>
            <person name="Haridas S."/>
            <person name="Albert R."/>
            <person name="Binder M."/>
            <person name="Bloem J."/>
            <person name="Labutti K."/>
            <person name="Salamov A."/>
            <person name="Andreopoulos B."/>
            <person name="Baker S."/>
            <person name="Barry K."/>
            <person name="Bills G."/>
            <person name="Bluhm B."/>
            <person name="Cannon C."/>
            <person name="Castanera R."/>
            <person name="Culley D."/>
            <person name="Daum C."/>
            <person name="Ezra D."/>
            <person name="Gonzalez J."/>
            <person name="Henrissat B."/>
            <person name="Kuo A."/>
            <person name="Liang C."/>
            <person name="Lipzen A."/>
            <person name="Lutzoni F."/>
            <person name="Magnuson J."/>
            <person name="Mondo S."/>
            <person name="Nolan M."/>
            <person name="Ohm R."/>
            <person name="Pangilinan J."/>
            <person name="Park H.-J."/>
            <person name="Ramirez L."/>
            <person name="Alfaro M."/>
            <person name="Sun H."/>
            <person name="Tritt A."/>
            <person name="Yoshinaga Y."/>
            <person name="Zwiers L.-H."/>
            <person name="Turgeon B."/>
            <person name="Goodwin S."/>
            <person name="Spatafora J."/>
            <person name="Crous P."/>
            <person name="Grigoriev I."/>
        </authorList>
    </citation>
    <scope>NUCLEOTIDE SEQUENCE</scope>
    <source>
        <strain evidence="2">CBS 121410</strain>
    </source>
</reference>
<dbReference type="AlphaFoldDB" id="A0A9P4HPF4"/>
<evidence type="ECO:0000313" key="2">
    <source>
        <dbReference type="EMBL" id="KAF2084267.1"/>
    </source>
</evidence>
<comment type="caution">
    <text evidence="2">The sequence shown here is derived from an EMBL/GenBank/DDBJ whole genome shotgun (WGS) entry which is preliminary data.</text>
</comment>
<feature type="region of interest" description="Disordered" evidence="1">
    <location>
        <begin position="1"/>
        <end position="31"/>
    </location>
</feature>
<evidence type="ECO:0000256" key="1">
    <source>
        <dbReference type="SAM" id="MobiDB-lite"/>
    </source>
</evidence>
<keyword evidence="3" id="KW-1185">Reference proteome</keyword>
<dbReference type="EMBL" id="ML978743">
    <property type="protein sequence ID" value="KAF2084267.1"/>
    <property type="molecule type" value="Genomic_DNA"/>
</dbReference>